<protein>
    <recommendedName>
        <fullName evidence="1">small monomeric GTPase</fullName>
        <ecNumber evidence="1">3.6.5.2</ecNumber>
    </recommendedName>
</protein>
<dbReference type="STRING" id="6210.W6UKF4"/>
<dbReference type="PROSITE" id="PS51419">
    <property type="entry name" value="RAB"/>
    <property type="match status" value="1"/>
</dbReference>
<evidence type="ECO:0000256" key="1">
    <source>
        <dbReference type="ARBA" id="ARBA00011984"/>
    </source>
</evidence>
<dbReference type="CTD" id="36338741"/>
<comment type="catalytic activity">
    <reaction evidence="5">
        <text>GTP + H2O = GDP + phosphate + H(+)</text>
        <dbReference type="Rhea" id="RHEA:19669"/>
        <dbReference type="ChEBI" id="CHEBI:15377"/>
        <dbReference type="ChEBI" id="CHEBI:15378"/>
        <dbReference type="ChEBI" id="CHEBI:37565"/>
        <dbReference type="ChEBI" id="CHEBI:43474"/>
        <dbReference type="ChEBI" id="CHEBI:58189"/>
        <dbReference type="EC" id="3.6.5.2"/>
    </reaction>
</comment>
<dbReference type="KEGG" id="egl:EGR_03026"/>
<organism evidence="6 7">
    <name type="scientific">Echinococcus granulosus</name>
    <name type="common">Hydatid tapeworm</name>
    <dbReference type="NCBI Taxonomy" id="6210"/>
    <lineage>
        <taxon>Eukaryota</taxon>
        <taxon>Metazoa</taxon>
        <taxon>Spiralia</taxon>
        <taxon>Lophotrochozoa</taxon>
        <taxon>Platyhelminthes</taxon>
        <taxon>Cestoda</taxon>
        <taxon>Eucestoda</taxon>
        <taxon>Cyclophyllidea</taxon>
        <taxon>Taeniidae</taxon>
        <taxon>Echinococcus</taxon>
        <taxon>Echinococcus granulosus group</taxon>
    </lineage>
</organism>
<dbReference type="GeneID" id="36338741"/>
<reference evidence="6 7" key="1">
    <citation type="journal article" date="2013" name="Nat. Genet.">
        <title>The genome of the hydatid tapeworm Echinococcus granulosus.</title>
        <authorList>
            <person name="Zheng H."/>
            <person name="Zhang W."/>
            <person name="Zhang L."/>
            <person name="Zhang Z."/>
            <person name="Li J."/>
            <person name="Lu G."/>
            <person name="Zhu Y."/>
            <person name="Wang Y."/>
            <person name="Huang Y."/>
            <person name="Liu J."/>
            <person name="Kang H."/>
            <person name="Chen J."/>
            <person name="Wang L."/>
            <person name="Chen A."/>
            <person name="Yu S."/>
            <person name="Gao Z."/>
            <person name="Jin L."/>
            <person name="Gu W."/>
            <person name="Wang Z."/>
            <person name="Zhao L."/>
            <person name="Shi B."/>
            <person name="Wen H."/>
            <person name="Lin R."/>
            <person name="Jones M.K."/>
            <person name="Brejova B."/>
            <person name="Vinar T."/>
            <person name="Zhao G."/>
            <person name="McManus D.P."/>
            <person name="Chen Z."/>
            <person name="Zhou Y."/>
            <person name="Wang S."/>
        </authorList>
    </citation>
    <scope>NUCLEOTIDE SEQUENCE [LARGE SCALE GENOMIC DNA]</scope>
</reference>
<dbReference type="CDD" id="cd04175">
    <property type="entry name" value="Rap1"/>
    <property type="match status" value="1"/>
</dbReference>
<dbReference type="AlphaFoldDB" id="W6UKF4"/>
<comment type="caution">
    <text evidence="6">The sequence shown here is derived from an EMBL/GenBank/DDBJ whole genome shotgun (WGS) entry which is preliminary data.</text>
</comment>
<dbReference type="SMART" id="SM00175">
    <property type="entry name" value="RAB"/>
    <property type="match status" value="1"/>
</dbReference>
<dbReference type="GO" id="GO:0016020">
    <property type="term" value="C:membrane"/>
    <property type="evidence" value="ECO:0007669"/>
    <property type="project" value="InterPro"/>
</dbReference>
<evidence type="ECO:0000313" key="7">
    <source>
        <dbReference type="Proteomes" id="UP000019149"/>
    </source>
</evidence>
<dbReference type="GO" id="GO:0003925">
    <property type="term" value="F:G protein activity"/>
    <property type="evidence" value="ECO:0007669"/>
    <property type="project" value="UniProtKB-EC"/>
</dbReference>
<dbReference type="NCBIfam" id="TIGR00231">
    <property type="entry name" value="small_GTP"/>
    <property type="match status" value="1"/>
</dbReference>
<keyword evidence="3" id="KW-0378">Hydrolase</keyword>
<dbReference type="InterPro" id="IPR027417">
    <property type="entry name" value="P-loop_NTPase"/>
</dbReference>
<dbReference type="Pfam" id="PF00071">
    <property type="entry name" value="Ras"/>
    <property type="match status" value="1"/>
</dbReference>
<evidence type="ECO:0000256" key="4">
    <source>
        <dbReference type="ARBA" id="ARBA00023134"/>
    </source>
</evidence>
<gene>
    <name evidence="6" type="ORF">EGR_03026</name>
</gene>
<dbReference type="SMART" id="SM00176">
    <property type="entry name" value="RAN"/>
    <property type="match status" value="1"/>
</dbReference>
<dbReference type="OrthoDB" id="6264327at2759"/>
<sequence>MYSKGAVEVLSEGDPECPPLIGRPTRPHAHHLACRPLGKRQAEMVRTAHICAETRIAFVGSLTDTDEKAVAYAHRRAITAAVGDLFGNISGAPLLAFDLLKCTEVKTGRTEGAEKLGEIEERRFSLLIALQRAHVNEMVTALSMITAGFCGGEILRLFMAPTAPPEVRASARVLVDVLGVAEAPTSLVSATEVLRMREYKLVVLGSGGVGKSALTVQFVQGIFVEKYDPTIEDSYRKKVEVDNEQCILEILDTAGTEQFTAMRDLYMKNGQGFILTYSITSLPSLFDLVDLREHIVRVKDTENVPIVLVGNKCDLEDERAVGKEEGQKLARQWNCSFMETSAKSKINVSEVFYDLVRQINKQLPPVKGKSKDRRSKSTCCLV</sequence>
<dbReference type="GO" id="GO:0005525">
    <property type="term" value="F:GTP binding"/>
    <property type="evidence" value="ECO:0007669"/>
    <property type="project" value="UniProtKB-KW"/>
</dbReference>
<name>W6UKF4_ECHGR</name>
<keyword evidence="2" id="KW-0547">Nucleotide-binding</keyword>
<dbReference type="PANTHER" id="PTHR24070">
    <property type="entry name" value="RAS, DI-RAS, AND RHEB FAMILY MEMBERS OF SMALL GTPASE SUPERFAMILY"/>
    <property type="match status" value="1"/>
</dbReference>
<dbReference type="EC" id="3.6.5.2" evidence="1"/>
<dbReference type="PRINTS" id="PR00449">
    <property type="entry name" value="RASTRNSFRMNG"/>
</dbReference>
<evidence type="ECO:0000313" key="6">
    <source>
        <dbReference type="EMBL" id="EUB62005.1"/>
    </source>
</evidence>
<keyword evidence="7" id="KW-1185">Reference proteome</keyword>
<evidence type="ECO:0000256" key="3">
    <source>
        <dbReference type="ARBA" id="ARBA00022801"/>
    </source>
</evidence>
<accession>W6UKF4</accession>
<dbReference type="Proteomes" id="UP000019149">
    <property type="component" value="Unassembled WGS sequence"/>
</dbReference>
<dbReference type="SMART" id="SM00174">
    <property type="entry name" value="RHO"/>
    <property type="match status" value="1"/>
</dbReference>
<dbReference type="EMBL" id="APAU02000015">
    <property type="protein sequence ID" value="EUB62005.1"/>
    <property type="molecule type" value="Genomic_DNA"/>
</dbReference>
<dbReference type="InterPro" id="IPR020849">
    <property type="entry name" value="Small_GTPase_Ras-type"/>
</dbReference>
<dbReference type="PROSITE" id="PS51421">
    <property type="entry name" value="RAS"/>
    <property type="match status" value="1"/>
</dbReference>
<dbReference type="RefSeq" id="XP_024353201.1">
    <property type="nucleotide sequence ID" value="XM_024492275.1"/>
</dbReference>
<keyword evidence="4" id="KW-0342">GTP-binding</keyword>
<dbReference type="Gene3D" id="3.40.50.300">
    <property type="entry name" value="P-loop containing nucleotide triphosphate hydrolases"/>
    <property type="match status" value="1"/>
</dbReference>
<evidence type="ECO:0000256" key="5">
    <source>
        <dbReference type="ARBA" id="ARBA00048098"/>
    </source>
</evidence>
<dbReference type="GO" id="GO:0032486">
    <property type="term" value="P:Rap protein signal transduction"/>
    <property type="evidence" value="ECO:0007669"/>
    <property type="project" value="InterPro"/>
</dbReference>
<dbReference type="InterPro" id="IPR038851">
    <property type="entry name" value="Rap1"/>
</dbReference>
<dbReference type="SUPFAM" id="SSF52540">
    <property type="entry name" value="P-loop containing nucleoside triphosphate hydrolases"/>
    <property type="match status" value="1"/>
</dbReference>
<dbReference type="InterPro" id="IPR001806">
    <property type="entry name" value="Small_GTPase"/>
</dbReference>
<proteinExistence type="predicted"/>
<evidence type="ECO:0000256" key="2">
    <source>
        <dbReference type="ARBA" id="ARBA00022741"/>
    </source>
</evidence>
<dbReference type="SMART" id="SM00173">
    <property type="entry name" value="RAS"/>
    <property type="match status" value="1"/>
</dbReference>
<dbReference type="InterPro" id="IPR005225">
    <property type="entry name" value="Small_GTP-bd"/>
</dbReference>
<dbReference type="PROSITE" id="PS51420">
    <property type="entry name" value="RHO"/>
    <property type="match status" value="1"/>
</dbReference>
<dbReference type="FunFam" id="3.40.50.300:FF:000182">
    <property type="entry name" value="ras-related protein Rap-1b"/>
    <property type="match status" value="1"/>
</dbReference>